<evidence type="ECO:0000313" key="11">
    <source>
        <dbReference type="Proteomes" id="UP000178615"/>
    </source>
</evidence>
<proteinExistence type="inferred from homology"/>
<dbReference type="EMBL" id="MEUV01000017">
    <property type="protein sequence ID" value="OGC45991.1"/>
    <property type="molecule type" value="Genomic_DNA"/>
</dbReference>
<accession>A0A1F4ULY6</accession>
<evidence type="ECO:0000313" key="10">
    <source>
        <dbReference type="EMBL" id="OGC45991.1"/>
    </source>
</evidence>
<evidence type="ECO:0000259" key="9">
    <source>
        <dbReference type="Pfam" id="PF12704"/>
    </source>
</evidence>
<dbReference type="InterPro" id="IPR003838">
    <property type="entry name" value="ABC3_permease_C"/>
</dbReference>
<protein>
    <recommendedName>
        <fullName evidence="12">Multidrug ABC transporter substrate-binding protein</fullName>
    </recommendedName>
</protein>
<dbReference type="Pfam" id="PF02687">
    <property type="entry name" value="FtsX"/>
    <property type="match status" value="1"/>
</dbReference>
<evidence type="ECO:0008006" key="12">
    <source>
        <dbReference type="Google" id="ProtNLM"/>
    </source>
</evidence>
<comment type="caution">
    <text evidence="10">The sequence shown here is derived from an EMBL/GenBank/DDBJ whole genome shotgun (WGS) entry which is preliminary data.</text>
</comment>
<dbReference type="PANTHER" id="PTHR30572:SF4">
    <property type="entry name" value="ABC TRANSPORTER PERMEASE YTRF"/>
    <property type="match status" value="1"/>
</dbReference>
<dbReference type="Proteomes" id="UP000178615">
    <property type="component" value="Unassembled WGS sequence"/>
</dbReference>
<organism evidence="10 11">
    <name type="scientific">candidate division WWE3 bacterium RBG_19FT_COMBO_34_6</name>
    <dbReference type="NCBI Taxonomy" id="1802612"/>
    <lineage>
        <taxon>Bacteria</taxon>
        <taxon>Katanobacteria</taxon>
    </lineage>
</organism>
<feature type="transmembrane region" description="Helical" evidence="7">
    <location>
        <begin position="21"/>
        <end position="43"/>
    </location>
</feature>
<evidence type="ECO:0000259" key="8">
    <source>
        <dbReference type="Pfam" id="PF02687"/>
    </source>
</evidence>
<keyword evidence="3 7" id="KW-0812">Transmembrane</keyword>
<dbReference type="GO" id="GO:0022857">
    <property type="term" value="F:transmembrane transporter activity"/>
    <property type="evidence" value="ECO:0007669"/>
    <property type="project" value="TreeGrafter"/>
</dbReference>
<dbReference type="AlphaFoldDB" id="A0A1F4ULY6"/>
<keyword evidence="5 7" id="KW-0472">Membrane</keyword>
<reference evidence="10 11" key="1">
    <citation type="journal article" date="2016" name="Nat. Commun.">
        <title>Thousands of microbial genomes shed light on interconnected biogeochemical processes in an aquifer system.</title>
        <authorList>
            <person name="Anantharaman K."/>
            <person name="Brown C.T."/>
            <person name="Hug L.A."/>
            <person name="Sharon I."/>
            <person name="Castelle C.J."/>
            <person name="Probst A.J."/>
            <person name="Thomas B.C."/>
            <person name="Singh A."/>
            <person name="Wilkins M.J."/>
            <person name="Karaoz U."/>
            <person name="Brodie E.L."/>
            <person name="Williams K.H."/>
            <person name="Hubbard S.S."/>
            <person name="Banfield J.F."/>
        </authorList>
    </citation>
    <scope>NUCLEOTIDE SEQUENCE [LARGE SCALE GENOMIC DNA]</scope>
</reference>
<dbReference type="Pfam" id="PF12704">
    <property type="entry name" value="MacB_PCD"/>
    <property type="match status" value="1"/>
</dbReference>
<evidence type="ECO:0000256" key="2">
    <source>
        <dbReference type="ARBA" id="ARBA00022475"/>
    </source>
</evidence>
<dbReference type="PANTHER" id="PTHR30572">
    <property type="entry name" value="MEMBRANE COMPONENT OF TRANSPORTER-RELATED"/>
    <property type="match status" value="1"/>
</dbReference>
<gene>
    <name evidence="10" type="ORF">A2V49_01960</name>
</gene>
<dbReference type="GO" id="GO:0005886">
    <property type="term" value="C:plasma membrane"/>
    <property type="evidence" value="ECO:0007669"/>
    <property type="project" value="UniProtKB-SubCell"/>
</dbReference>
<evidence type="ECO:0000256" key="1">
    <source>
        <dbReference type="ARBA" id="ARBA00004651"/>
    </source>
</evidence>
<keyword evidence="2" id="KW-1003">Cell membrane</keyword>
<comment type="similarity">
    <text evidence="6">Belongs to the ABC-4 integral membrane protein family.</text>
</comment>
<feature type="transmembrane region" description="Helical" evidence="7">
    <location>
        <begin position="355"/>
        <end position="375"/>
    </location>
</feature>
<evidence type="ECO:0000256" key="7">
    <source>
        <dbReference type="SAM" id="Phobius"/>
    </source>
</evidence>
<keyword evidence="4 7" id="KW-1133">Transmembrane helix</keyword>
<evidence type="ECO:0000256" key="5">
    <source>
        <dbReference type="ARBA" id="ARBA00023136"/>
    </source>
</evidence>
<evidence type="ECO:0000256" key="4">
    <source>
        <dbReference type="ARBA" id="ARBA00022989"/>
    </source>
</evidence>
<sequence>MIRISEIYKTANQALLLHKGRTVLTMLGVIIGVFAVVSLVSMGTGVQNYVTDQFESLGANLVIVAPGKIDFNQDPANSFGNNRLKEKHVDMVKTYAADYITKVTPSVRFGSTATYKTKNYYTSIISVNADAKDIFNIILLEGRFFTDTEVTSKSHVAVISPIVKDELFKNTNPIGKKIKLNDKQFEVIGYTDKKSQEFDTVIYIPYTSAMQEFNIENISSIAIQSNNAEDVDMTIKQVKYALLRDLKEDQFSVISAEDILNSINSILKILTIAIGAIAGISLLVGGIGIMNIMLVSVTERTREIGLRKALGATPKDIATQFLIESVLISVGGGVFGLILGWGASILARSFIRAEVPLWTVFLAFGFSVGVGMLFGTYPAISASKKDPIEALRYE</sequence>
<feature type="domain" description="ABC3 transporter permease C-terminal" evidence="8">
    <location>
        <begin position="276"/>
        <end position="387"/>
    </location>
</feature>
<feature type="transmembrane region" description="Helical" evidence="7">
    <location>
        <begin position="317"/>
        <end position="343"/>
    </location>
</feature>
<name>A0A1F4ULY6_UNCKA</name>
<feature type="transmembrane region" description="Helical" evidence="7">
    <location>
        <begin position="269"/>
        <end position="296"/>
    </location>
</feature>
<evidence type="ECO:0000256" key="3">
    <source>
        <dbReference type="ARBA" id="ARBA00022692"/>
    </source>
</evidence>
<dbReference type="InterPro" id="IPR025857">
    <property type="entry name" value="MacB_PCD"/>
</dbReference>
<dbReference type="InterPro" id="IPR050250">
    <property type="entry name" value="Macrolide_Exporter_MacB"/>
</dbReference>
<feature type="domain" description="MacB-like periplasmic core" evidence="9">
    <location>
        <begin position="22"/>
        <end position="239"/>
    </location>
</feature>
<evidence type="ECO:0000256" key="6">
    <source>
        <dbReference type="ARBA" id="ARBA00038076"/>
    </source>
</evidence>
<comment type="subcellular location">
    <subcellularLocation>
        <location evidence="1">Cell membrane</location>
        <topology evidence="1">Multi-pass membrane protein</topology>
    </subcellularLocation>
</comment>